<protein>
    <submittedName>
        <fullName evidence="2">Uncharacterized protein</fullName>
    </submittedName>
</protein>
<dbReference type="AlphaFoldDB" id="A0A7S3I9M9"/>
<name>A0A7S3I9M9_9SPIT</name>
<gene>
    <name evidence="2" type="ORF">FEHR0123_LOCUS11689</name>
</gene>
<proteinExistence type="predicted"/>
<reference evidence="2" key="1">
    <citation type="submission" date="2021-01" db="EMBL/GenBank/DDBJ databases">
        <authorList>
            <person name="Corre E."/>
            <person name="Pelletier E."/>
            <person name="Niang G."/>
            <person name="Scheremetjew M."/>
            <person name="Finn R."/>
            <person name="Kale V."/>
            <person name="Holt S."/>
            <person name="Cochrane G."/>
            <person name="Meng A."/>
            <person name="Brown T."/>
            <person name="Cohen L."/>
        </authorList>
    </citation>
    <scope>NUCLEOTIDE SEQUENCE</scope>
    <source>
        <strain evidence="2">Fehren 1</strain>
    </source>
</reference>
<keyword evidence="1" id="KW-0812">Transmembrane</keyword>
<feature type="transmembrane region" description="Helical" evidence="1">
    <location>
        <begin position="84"/>
        <end position="103"/>
    </location>
</feature>
<accession>A0A7S3I9M9</accession>
<evidence type="ECO:0000313" key="2">
    <source>
        <dbReference type="EMBL" id="CAE0316755.1"/>
    </source>
</evidence>
<keyword evidence="1" id="KW-1133">Transmembrane helix</keyword>
<organism evidence="2">
    <name type="scientific">Favella ehrenbergii</name>
    <dbReference type="NCBI Taxonomy" id="182087"/>
    <lineage>
        <taxon>Eukaryota</taxon>
        <taxon>Sar</taxon>
        <taxon>Alveolata</taxon>
        <taxon>Ciliophora</taxon>
        <taxon>Intramacronucleata</taxon>
        <taxon>Spirotrichea</taxon>
        <taxon>Choreotrichia</taxon>
        <taxon>Tintinnida</taxon>
        <taxon>Xystonellidae</taxon>
        <taxon>Favella</taxon>
    </lineage>
</organism>
<evidence type="ECO:0000256" key="1">
    <source>
        <dbReference type="SAM" id="Phobius"/>
    </source>
</evidence>
<dbReference type="EMBL" id="HBIE01038024">
    <property type="protein sequence ID" value="CAE0316755.1"/>
    <property type="molecule type" value="Transcribed_RNA"/>
</dbReference>
<sequence length="122" mass="13490">MEGRFYAIPYMWTDDCEAMEMIEEGFELWSDMNEGDEAYMNVLNKKVAYRMAKNPAKYERLSLAMQAPGAATEEAPSSGFDTSAAAIGFAVGFAGFLAVAGMAKMCRAKRTVKQEENTECLL</sequence>
<keyword evidence="1" id="KW-0472">Membrane</keyword>